<organism evidence="2 3">
    <name type="scientific">Zymoseptoria brevis</name>
    <dbReference type="NCBI Taxonomy" id="1047168"/>
    <lineage>
        <taxon>Eukaryota</taxon>
        <taxon>Fungi</taxon>
        <taxon>Dikarya</taxon>
        <taxon>Ascomycota</taxon>
        <taxon>Pezizomycotina</taxon>
        <taxon>Dothideomycetes</taxon>
        <taxon>Dothideomycetidae</taxon>
        <taxon>Mycosphaerellales</taxon>
        <taxon>Mycosphaerellaceae</taxon>
        <taxon>Zymoseptoria</taxon>
    </lineage>
</organism>
<reference evidence="2 3" key="1">
    <citation type="submission" date="2015-03" db="EMBL/GenBank/DDBJ databases">
        <title>RNA-seq based gene annotation and comparative genomics of four Zymoseptoria species reveal species-specific pathogenicity related genes and transposable element activity.</title>
        <authorList>
            <person name="Grandaubert J."/>
            <person name="Bhattacharyya A."/>
            <person name="Stukenbrock E.H."/>
        </authorList>
    </citation>
    <scope>NUCLEOTIDE SEQUENCE [LARGE SCALE GENOMIC DNA]</scope>
    <source>
        <strain evidence="2 3">Zb18110</strain>
    </source>
</reference>
<dbReference type="AlphaFoldDB" id="A0A0F4GZ52"/>
<keyword evidence="3" id="KW-1185">Reference proteome</keyword>
<keyword evidence="1" id="KW-1133">Transmembrane helix</keyword>
<feature type="transmembrane region" description="Helical" evidence="1">
    <location>
        <begin position="158"/>
        <end position="179"/>
    </location>
</feature>
<name>A0A0F4GZ52_9PEZI</name>
<evidence type="ECO:0000313" key="3">
    <source>
        <dbReference type="Proteomes" id="UP000033647"/>
    </source>
</evidence>
<gene>
    <name evidence="2" type="ORF">TI39_contig289g00007</name>
</gene>
<accession>A0A0F4GZ52</accession>
<protein>
    <submittedName>
        <fullName evidence="2">Uncharacterized protein</fullName>
    </submittedName>
</protein>
<dbReference type="OrthoDB" id="5387214at2759"/>
<evidence type="ECO:0000256" key="1">
    <source>
        <dbReference type="SAM" id="Phobius"/>
    </source>
</evidence>
<sequence>MSSQTTFGATIVPTLQTSTPDRKYLLAPTSESPALTPTVSNDDTMQNYTGEKPILPHSPFYTHPPASNEVVNKHSLSVFEKDIESGNTTPLSRHDAANPFSKSLAVENSTECTMWPSKQTLRQQKQAQKSRKREKSAFAPVAKRWAKLSKKQKMGSKILLALFLIGAAVALGVGISVAVKGAYYVSDGSSKAVGN</sequence>
<proteinExistence type="predicted"/>
<evidence type="ECO:0000313" key="2">
    <source>
        <dbReference type="EMBL" id="KJY01471.1"/>
    </source>
</evidence>
<dbReference type="Proteomes" id="UP000033647">
    <property type="component" value="Unassembled WGS sequence"/>
</dbReference>
<keyword evidence="1" id="KW-0472">Membrane</keyword>
<keyword evidence="1" id="KW-0812">Transmembrane</keyword>
<comment type="caution">
    <text evidence="2">The sequence shown here is derived from an EMBL/GenBank/DDBJ whole genome shotgun (WGS) entry which is preliminary data.</text>
</comment>
<dbReference type="EMBL" id="LAFY01000281">
    <property type="protein sequence ID" value="KJY01471.1"/>
    <property type="molecule type" value="Genomic_DNA"/>
</dbReference>